<evidence type="ECO:0000313" key="2">
    <source>
        <dbReference type="EMBL" id="KAJ3430727.1"/>
    </source>
</evidence>
<sequence>MCEKNKNKEKEIFEKVQKEKEKEGQIKRRLNNQKKGKRYREKTKRIAFSNEIVERFQNLRKKTEKTNSQFLSVLLENFEQNENKKEKKRKEKRKGNSTFFNTVSFTFKAQTFNRI</sequence>
<evidence type="ECO:0000313" key="3">
    <source>
        <dbReference type="Proteomes" id="UP001146793"/>
    </source>
</evidence>
<dbReference type="AlphaFoldDB" id="A0AAV7YS49"/>
<name>A0AAV7YS49_9EUKA</name>
<feature type="region of interest" description="Disordered" evidence="1">
    <location>
        <begin position="17"/>
        <end position="41"/>
    </location>
</feature>
<reference evidence="2" key="1">
    <citation type="submission" date="2022-08" db="EMBL/GenBank/DDBJ databases">
        <title>Novel sulphate-reducing endosymbionts in the free-living metamonad Anaeramoeba.</title>
        <authorList>
            <person name="Jerlstrom-Hultqvist J."/>
            <person name="Cepicka I."/>
            <person name="Gallot-Lavallee L."/>
            <person name="Salas-Leiva D."/>
            <person name="Curtis B.A."/>
            <person name="Zahonova K."/>
            <person name="Pipaliya S."/>
            <person name="Dacks J."/>
            <person name="Roger A.J."/>
        </authorList>
    </citation>
    <scope>NUCLEOTIDE SEQUENCE</scope>
    <source>
        <strain evidence="2">Busselton2</strain>
    </source>
</reference>
<gene>
    <name evidence="2" type="ORF">M0812_22827</name>
</gene>
<accession>A0AAV7YS49</accession>
<dbReference type="Proteomes" id="UP001146793">
    <property type="component" value="Unassembled WGS sequence"/>
</dbReference>
<protein>
    <submittedName>
        <fullName evidence="2">Uncharacterized protein</fullName>
    </submittedName>
</protein>
<feature type="compositionally biased region" description="Basic and acidic residues" evidence="1">
    <location>
        <begin position="17"/>
        <end position="26"/>
    </location>
</feature>
<feature type="compositionally biased region" description="Basic residues" evidence="1">
    <location>
        <begin position="27"/>
        <end position="41"/>
    </location>
</feature>
<evidence type="ECO:0000256" key="1">
    <source>
        <dbReference type="SAM" id="MobiDB-lite"/>
    </source>
</evidence>
<comment type="caution">
    <text evidence="2">The sequence shown here is derived from an EMBL/GenBank/DDBJ whole genome shotgun (WGS) entry which is preliminary data.</text>
</comment>
<proteinExistence type="predicted"/>
<dbReference type="EMBL" id="JANTQA010000049">
    <property type="protein sequence ID" value="KAJ3430727.1"/>
    <property type="molecule type" value="Genomic_DNA"/>
</dbReference>
<organism evidence="2 3">
    <name type="scientific">Anaeramoeba flamelloides</name>
    <dbReference type="NCBI Taxonomy" id="1746091"/>
    <lineage>
        <taxon>Eukaryota</taxon>
        <taxon>Metamonada</taxon>
        <taxon>Anaeramoebidae</taxon>
        <taxon>Anaeramoeba</taxon>
    </lineage>
</organism>